<evidence type="ECO:0000256" key="2">
    <source>
        <dbReference type="ARBA" id="ARBA00022989"/>
    </source>
</evidence>
<dbReference type="InterPro" id="IPR036259">
    <property type="entry name" value="MFS_trans_sf"/>
</dbReference>
<dbReference type="PROSITE" id="PS50850">
    <property type="entry name" value="MFS"/>
    <property type="match status" value="1"/>
</dbReference>
<proteinExistence type="predicted"/>
<evidence type="ECO:0000256" key="4">
    <source>
        <dbReference type="SAM" id="Phobius"/>
    </source>
</evidence>
<keyword evidence="1 4" id="KW-0812">Transmembrane</keyword>
<dbReference type="EMBL" id="JBBMQS010000001">
    <property type="protein sequence ID" value="MEM5496181.1"/>
    <property type="molecule type" value="Genomic_DNA"/>
</dbReference>
<evidence type="ECO:0000259" key="5">
    <source>
        <dbReference type="PROSITE" id="PS50850"/>
    </source>
</evidence>
<evidence type="ECO:0000313" key="6">
    <source>
        <dbReference type="EMBL" id="MEM5496181.1"/>
    </source>
</evidence>
<feature type="transmembrane region" description="Helical" evidence="4">
    <location>
        <begin position="185"/>
        <end position="204"/>
    </location>
</feature>
<feature type="domain" description="Major facilitator superfamily (MFS) profile" evidence="5">
    <location>
        <begin position="26"/>
        <end position="421"/>
    </location>
</feature>
<feature type="transmembrane region" description="Helical" evidence="4">
    <location>
        <begin position="310"/>
        <end position="328"/>
    </location>
</feature>
<dbReference type="InterPro" id="IPR020846">
    <property type="entry name" value="MFS_dom"/>
</dbReference>
<gene>
    <name evidence="6" type="ORF">WNY77_02100</name>
</gene>
<dbReference type="InterPro" id="IPR050327">
    <property type="entry name" value="Proton-linked_MCT"/>
</dbReference>
<name>A0ABU9SQM6_9ALTE</name>
<feature type="transmembrane region" description="Helical" evidence="4">
    <location>
        <begin position="245"/>
        <end position="268"/>
    </location>
</feature>
<dbReference type="PANTHER" id="PTHR11360:SF290">
    <property type="entry name" value="MONOCARBOXYLATE MFS PERMEASE"/>
    <property type="match status" value="1"/>
</dbReference>
<dbReference type="PANTHER" id="PTHR11360">
    <property type="entry name" value="MONOCARBOXYLATE TRANSPORTER"/>
    <property type="match status" value="1"/>
</dbReference>
<keyword evidence="3 4" id="KW-0472">Membrane</keyword>
<evidence type="ECO:0000313" key="7">
    <source>
        <dbReference type="Proteomes" id="UP001461163"/>
    </source>
</evidence>
<feature type="transmembrane region" description="Helical" evidence="4">
    <location>
        <begin position="367"/>
        <end position="390"/>
    </location>
</feature>
<keyword evidence="2 4" id="KW-1133">Transmembrane helix</keyword>
<sequence length="421" mass="45311">MQSVSETSDSPVSNEGKRMGHPMHWITVFIAMMCLLISNGMVITGITAFDSAMLTEFSDWSRGDLKMRGLITLALTGLLAPFVGILIDKIGVKFLVMVGAVVLSACFYAYGNIRDISDLYLIHAAFSIVLLACGLNVAVILVSNWFVKLRGTAIGIAVVGTSLGGAVLAPLFGSWMADDMTWREGMQLAALIPSALFLLALFLLRNRPTDIGLKPFGFSGEAHAPEADLSQHGLTYKEAIKTRSFWSIAFIAMFTFYTIMGFQANLVLHLMDLGFTLQSAAAGLSVLFVPALIGKFLFGLVADKITGKRVLYTNLLLMLTGLIGMLFADKDNVLIAIGLIGFMWGGFYTLLQLNAVNNFGLKASGKLLGTITVLDAFGGGLGIYATGAIYDAYGSYQNAFMIFCVLVALSVILISQVKKHV</sequence>
<dbReference type="Proteomes" id="UP001461163">
    <property type="component" value="Unassembled WGS sequence"/>
</dbReference>
<dbReference type="InterPro" id="IPR011701">
    <property type="entry name" value="MFS"/>
</dbReference>
<feature type="transmembrane region" description="Helical" evidence="4">
    <location>
        <begin position="280"/>
        <end position="298"/>
    </location>
</feature>
<feature type="transmembrane region" description="Helical" evidence="4">
    <location>
        <begin position="119"/>
        <end position="142"/>
    </location>
</feature>
<feature type="transmembrane region" description="Helical" evidence="4">
    <location>
        <begin position="396"/>
        <end position="415"/>
    </location>
</feature>
<feature type="transmembrane region" description="Helical" evidence="4">
    <location>
        <begin position="94"/>
        <end position="113"/>
    </location>
</feature>
<keyword evidence="7" id="KW-1185">Reference proteome</keyword>
<evidence type="ECO:0000256" key="1">
    <source>
        <dbReference type="ARBA" id="ARBA00022692"/>
    </source>
</evidence>
<dbReference type="Gene3D" id="1.20.1250.20">
    <property type="entry name" value="MFS general substrate transporter like domains"/>
    <property type="match status" value="2"/>
</dbReference>
<feature type="transmembrane region" description="Helical" evidence="4">
    <location>
        <begin position="69"/>
        <end position="87"/>
    </location>
</feature>
<reference evidence="6 7" key="1">
    <citation type="submission" date="2024-03" db="EMBL/GenBank/DDBJ databases">
        <title>Community enrichment and isolation of bacterial strains for fucoidan degradation.</title>
        <authorList>
            <person name="Sichert A."/>
        </authorList>
    </citation>
    <scope>NUCLEOTIDE SEQUENCE [LARGE SCALE GENOMIC DNA]</scope>
    <source>
        <strain evidence="6 7">AS12</strain>
    </source>
</reference>
<feature type="transmembrane region" description="Helical" evidence="4">
    <location>
        <begin position="154"/>
        <end position="173"/>
    </location>
</feature>
<organism evidence="6 7">
    <name type="scientific">Paraglaciecola mesophila</name>
    <dbReference type="NCBI Taxonomy" id="197222"/>
    <lineage>
        <taxon>Bacteria</taxon>
        <taxon>Pseudomonadati</taxon>
        <taxon>Pseudomonadota</taxon>
        <taxon>Gammaproteobacteria</taxon>
        <taxon>Alteromonadales</taxon>
        <taxon>Alteromonadaceae</taxon>
        <taxon>Paraglaciecola</taxon>
    </lineage>
</organism>
<feature type="transmembrane region" description="Helical" evidence="4">
    <location>
        <begin position="334"/>
        <end position="355"/>
    </location>
</feature>
<dbReference type="SUPFAM" id="SSF103473">
    <property type="entry name" value="MFS general substrate transporter"/>
    <property type="match status" value="1"/>
</dbReference>
<dbReference type="Pfam" id="PF07690">
    <property type="entry name" value="MFS_1"/>
    <property type="match status" value="1"/>
</dbReference>
<comment type="caution">
    <text evidence="6">The sequence shown here is derived from an EMBL/GenBank/DDBJ whole genome shotgun (WGS) entry which is preliminary data.</text>
</comment>
<dbReference type="RefSeq" id="WP_342880707.1">
    <property type="nucleotide sequence ID" value="NZ_JBBMQS010000001.1"/>
</dbReference>
<evidence type="ECO:0000256" key="3">
    <source>
        <dbReference type="ARBA" id="ARBA00023136"/>
    </source>
</evidence>
<protein>
    <submittedName>
        <fullName evidence="6">MFS transporter</fullName>
    </submittedName>
</protein>
<feature type="transmembrane region" description="Helical" evidence="4">
    <location>
        <begin position="25"/>
        <end position="49"/>
    </location>
</feature>
<accession>A0ABU9SQM6</accession>